<dbReference type="PANTHER" id="PTHR13495:SF0">
    <property type="entry name" value="PSME3-INTERACTING PROTEIN"/>
    <property type="match status" value="1"/>
</dbReference>
<feature type="domain" description="FAM192A/Fyv6 N-terminal" evidence="4">
    <location>
        <begin position="5"/>
        <end position="106"/>
    </location>
</feature>
<evidence type="ECO:0000313" key="5">
    <source>
        <dbReference type="EMBL" id="JAB57033.1"/>
    </source>
</evidence>
<dbReference type="InterPro" id="IPR039845">
    <property type="entry name" value="FAM192A"/>
</dbReference>
<protein>
    <recommendedName>
        <fullName evidence="4">FAM192A/Fyv6 N-terminal domain-containing protein</fullName>
    </recommendedName>
</protein>
<evidence type="ECO:0000256" key="2">
    <source>
        <dbReference type="ARBA" id="ARBA00023242"/>
    </source>
</evidence>
<feature type="compositionally biased region" description="Acidic residues" evidence="3">
    <location>
        <begin position="205"/>
        <end position="215"/>
    </location>
</feature>
<feature type="compositionally biased region" description="Basic and acidic residues" evidence="3">
    <location>
        <begin position="163"/>
        <end position="172"/>
    </location>
</feature>
<feature type="compositionally biased region" description="Basic and acidic residues" evidence="3">
    <location>
        <begin position="12"/>
        <end position="30"/>
    </location>
</feature>
<evidence type="ECO:0000259" key="4">
    <source>
        <dbReference type="Pfam" id="PF10187"/>
    </source>
</evidence>
<comment type="subcellular location">
    <subcellularLocation>
        <location evidence="1">Nucleus</location>
    </subcellularLocation>
</comment>
<dbReference type="EMBL" id="GANO01002838">
    <property type="protein sequence ID" value="JAB57033.1"/>
    <property type="molecule type" value="mRNA"/>
</dbReference>
<dbReference type="PANTHER" id="PTHR13495">
    <property type="entry name" value="NEFA-INTERACTING NUCLEAR PROTEIN NIP30"/>
    <property type="match status" value="1"/>
</dbReference>
<evidence type="ECO:0000256" key="1">
    <source>
        <dbReference type="ARBA" id="ARBA00004123"/>
    </source>
</evidence>
<proteinExistence type="evidence at transcript level"/>
<accession>U5ETC4</accession>
<dbReference type="GO" id="GO:0005634">
    <property type="term" value="C:nucleus"/>
    <property type="evidence" value="ECO:0007669"/>
    <property type="project" value="UniProtKB-SubCell"/>
</dbReference>
<reference evidence="5" key="1">
    <citation type="journal article" date="2014" name="Insect Biochem. Mol. Biol.">
        <title>An insight into the sialome of the frog biting fly, Corethrella appendiculata.</title>
        <authorList>
            <person name="Ribeiro J.M.C."/>
            <person name="Chagas A.C."/>
            <person name="Pham V.M."/>
            <person name="Lounibos L.P."/>
            <person name="Calvo E."/>
        </authorList>
    </citation>
    <scope>NUCLEOTIDE SEQUENCE</scope>
    <source>
        <tissue evidence="5">Salivary glands</tissue>
    </source>
</reference>
<sequence>MSSGFVTETELEEARKKRQEEWEKVRKADDPAEAPEPEYDPRSLFDRLQEQKNKKDLEYQEAHQLKNLIKGLDDDEVEFLDIVDKNKLDAERKQQIEEKKELLEFREKVASLQEKRLDEKLQSEVAKPKQKIVDVNRISQKKILLGAVVTKRKLNSGNNENGEESKKAKVGEKPTLTAETDSKGTAGLRVIGILPGIGTYRESTESSEDTSDSDENTQSPKYDWIGRKIVKETCEN</sequence>
<feature type="region of interest" description="Disordered" evidence="3">
    <location>
        <begin position="154"/>
        <end position="224"/>
    </location>
</feature>
<keyword evidence="2" id="KW-0539">Nucleus</keyword>
<organism evidence="5">
    <name type="scientific">Corethrella appendiculata</name>
    <dbReference type="NCBI Taxonomy" id="1370023"/>
    <lineage>
        <taxon>Eukaryota</taxon>
        <taxon>Metazoa</taxon>
        <taxon>Ecdysozoa</taxon>
        <taxon>Arthropoda</taxon>
        <taxon>Hexapoda</taxon>
        <taxon>Insecta</taxon>
        <taxon>Pterygota</taxon>
        <taxon>Neoptera</taxon>
        <taxon>Endopterygota</taxon>
        <taxon>Diptera</taxon>
        <taxon>Nematocera</taxon>
        <taxon>Culicoidea</taxon>
        <taxon>Chaoboridae</taxon>
        <taxon>Corethrella</taxon>
    </lineage>
</organism>
<dbReference type="InterPro" id="IPR019331">
    <property type="entry name" value="FAM192A/Fyv6_N"/>
</dbReference>
<feature type="region of interest" description="Disordered" evidence="3">
    <location>
        <begin position="1"/>
        <end position="44"/>
    </location>
</feature>
<dbReference type="Pfam" id="PF10187">
    <property type="entry name" value="FAM192A_Fyv6_N"/>
    <property type="match status" value="1"/>
</dbReference>
<name>U5ETC4_9DIPT</name>
<dbReference type="AlphaFoldDB" id="U5ETC4"/>
<evidence type="ECO:0000256" key="3">
    <source>
        <dbReference type="SAM" id="MobiDB-lite"/>
    </source>
</evidence>